<dbReference type="EMBL" id="HG916855">
    <property type="protein sequence ID" value="CDM62411.1"/>
    <property type="molecule type" value="Genomic_DNA"/>
</dbReference>
<keyword evidence="2" id="KW-1185">Reference proteome</keyword>
<dbReference type="Proteomes" id="UP000019443">
    <property type="component" value="Plasmid pLPU83d"/>
</dbReference>
<reference evidence="1" key="1">
    <citation type="submission" date="2013-11" db="EMBL/GenBank/DDBJ databases">
        <title>Draft genome sequence of the broad-host-range Rhizobium sp. LPU83 strain, a member of the low-genetic diversity Oregon-like Rhizobium sp. group.</title>
        <authorList>
            <person name="Wibberg D."/>
            <person name="Puehler A."/>
            <person name="Schlueter A."/>
        </authorList>
    </citation>
    <scope>NUCLEOTIDE SEQUENCE [LARGE SCALE GENOMIC DNA]</scope>
    <source>
        <strain evidence="1">LPU83</strain>
        <plasmid evidence="1">pLPU83d</plasmid>
    </source>
</reference>
<dbReference type="PATRIC" id="fig|348824.6.peg.6731"/>
<dbReference type="AlphaFoldDB" id="W6S8C1"/>
<keyword evidence="1" id="KW-0614">Plasmid</keyword>
<gene>
    <name evidence="1" type="ORF">LPU83_pLPU83d_1041</name>
</gene>
<evidence type="ECO:0000313" key="1">
    <source>
        <dbReference type="EMBL" id="CDM62411.1"/>
    </source>
</evidence>
<organism evidence="1 2">
    <name type="scientific">Rhizobium favelukesii</name>
    <dbReference type="NCBI Taxonomy" id="348824"/>
    <lineage>
        <taxon>Bacteria</taxon>
        <taxon>Pseudomonadati</taxon>
        <taxon>Pseudomonadota</taxon>
        <taxon>Alphaproteobacteria</taxon>
        <taxon>Hyphomicrobiales</taxon>
        <taxon>Rhizobiaceae</taxon>
        <taxon>Rhizobium/Agrobacterium group</taxon>
        <taxon>Rhizobium</taxon>
    </lineage>
</organism>
<geneLocation type="plasmid" evidence="1 2">
    <name>pLPU83d</name>
</geneLocation>
<protein>
    <recommendedName>
        <fullName evidence="3">Membrane-anchored protein</fullName>
    </recommendedName>
</protein>
<evidence type="ECO:0000313" key="2">
    <source>
        <dbReference type="Proteomes" id="UP000019443"/>
    </source>
</evidence>
<dbReference type="RefSeq" id="WP_024316301.1">
    <property type="nucleotide sequence ID" value="NZ_ATTO01000032.1"/>
</dbReference>
<evidence type="ECO:0008006" key="3">
    <source>
        <dbReference type="Google" id="ProtNLM"/>
    </source>
</evidence>
<proteinExistence type="predicted"/>
<name>W6S8C1_9HYPH</name>
<accession>W6S8C1</accession>
<sequence>MSYLEELVRGKRYLNRWLRYRLAAPRVPDLKRLLLGRNVVVVGSAPFSTKVHGWDDSFRVLTINASQVAAEAWLTQPPDVTLMQFNQIEGPNPAAVEVRRVLQHAKTGLLCVLNWRHELDRLLRGLDAFDYRYDELMLISRHERMALMHRMTGRLNLELEGEGKWSNGIVGAALAINSGAANVILTGIDPLSKGHKYNSLNLSRMHRETDLQALQIFSEQRLPVFTADPHVAQSTNLALWPVKGSLGFNGHAALTSRAGAPT</sequence>
<dbReference type="HOGENOM" id="CLU_1065075_0_0_5"/>
<dbReference type="KEGG" id="rhl:LPU83_pLPU83d_1041"/>